<protein>
    <submittedName>
        <fullName evidence="2">Uncharacterized protein</fullName>
    </submittedName>
</protein>
<evidence type="ECO:0000313" key="3">
    <source>
        <dbReference type="Proteomes" id="UP000597762"/>
    </source>
</evidence>
<keyword evidence="3" id="KW-1185">Reference proteome</keyword>
<organism evidence="2 3">
    <name type="scientific">Acanthosepion pharaonis</name>
    <name type="common">Pharaoh cuttlefish</name>
    <name type="synonym">Sepia pharaonis</name>
    <dbReference type="NCBI Taxonomy" id="158019"/>
    <lineage>
        <taxon>Eukaryota</taxon>
        <taxon>Metazoa</taxon>
        <taxon>Spiralia</taxon>
        <taxon>Lophotrochozoa</taxon>
        <taxon>Mollusca</taxon>
        <taxon>Cephalopoda</taxon>
        <taxon>Coleoidea</taxon>
        <taxon>Decapodiformes</taxon>
        <taxon>Sepiida</taxon>
        <taxon>Sepiina</taxon>
        <taxon>Sepiidae</taxon>
        <taxon>Acanthosepion</taxon>
    </lineage>
</organism>
<name>A0A812CKH0_ACAPH</name>
<accession>A0A812CKH0</accession>
<feature type="signal peptide" evidence="1">
    <location>
        <begin position="1"/>
        <end position="22"/>
    </location>
</feature>
<gene>
    <name evidence="2" type="ORF">SPHA_39186</name>
</gene>
<feature type="chain" id="PRO_5032631928" evidence="1">
    <location>
        <begin position="23"/>
        <end position="314"/>
    </location>
</feature>
<comment type="caution">
    <text evidence="2">The sequence shown here is derived from an EMBL/GenBank/DDBJ whole genome shotgun (WGS) entry which is preliminary data.</text>
</comment>
<evidence type="ECO:0000313" key="2">
    <source>
        <dbReference type="EMBL" id="CAE1274972.1"/>
    </source>
</evidence>
<proteinExistence type="predicted"/>
<dbReference type="Proteomes" id="UP000597762">
    <property type="component" value="Unassembled WGS sequence"/>
</dbReference>
<reference evidence="2" key="1">
    <citation type="submission" date="2021-01" db="EMBL/GenBank/DDBJ databases">
        <authorList>
            <person name="Li R."/>
            <person name="Bekaert M."/>
        </authorList>
    </citation>
    <scope>NUCLEOTIDE SEQUENCE</scope>
    <source>
        <strain evidence="2">Farmed</strain>
    </source>
</reference>
<evidence type="ECO:0000256" key="1">
    <source>
        <dbReference type="SAM" id="SignalP"/>
    </source>
</evidence>
<dbReference type="AlphaFoldDB" id="A0A812CKH0"/>
<keyword evidence="1" id="KW-0732">Signal</keyword>
<dbReference type="EMBL" id="CAHIKZ030001807">
    <property type="protein sequence ID" value="CAE1274972.1"/>
    <property type="molecule type" value="Genomic_DNA"/>
</dbReference>
<sequence length="314" mass="35606">MSAIFLPSLIFYLKFFVIYLDSQKVPSLCFSPTSQNPIGSSQKVPPLPRLPHTSPLAAPNVPTLILSPPHKNKKSQHVPSLFFSIRSYKFPFQLSTFSTPISHPHPSPLAALTKFPPKFLPIDLFLIRLSTSSLPLLDPPITLPPLHFKFFLPYFLPPYKIFSEIFPNLSFPNFPSLFVFPSLSLSPHIPFLQLSTRLICFLHIPLSPFFSNSLYLRPHFLSYFSSQPLNKLKEFSYEFLSLFFSTSSLPYSFIFLSISLNQYLFSPLSLSSLPLKKKGSFSFSCSSQHVPPSALKTTSSRLHLSEKFPPSEIR</sequence>